<reference evidence="6 7" key="1">
    <citation type="submission" date="2023-06" db="EMBL/GenBank/DDBJ databases">
        <title>Campylobacter magnum sp. nov., isolated from cecal contents of domestic pigs (Sus scrofa domesticus).</title>
        <authorList>
            <person name="Papic B."/>
            <person name="Gruntar I."/>
        </authorList>
    </citation>
    <scope>NUCLEOTIDE SEQUENCE [LARGE SCALE GENOMIC DNA]</scope>
    <source>
        <strain evidence="7">34484-21</strain>
    </source>
</reference>
<dbReference type="NCBIfam" id="NF006619">
    <property type="entry name" value="PRK09186.1"/>
    <property type="match status" value="1"/>
</dbReference>
<comment type="similarity">
    <text evidence="1">Belongs to the short-chain dehydrogenases/reductases (SDR) family.</text>
</comment>
<dbReference type="PRINTS" id="PR00081">
    <property type="entry name" value="GDHRDH"/>
</dbReference>
<keyword evidence="4" id="KW-0443">Lipid metabolism</keyword>
<dbReference type="SUPFAM" id="SSF51735">
    <property type="entry name" value="NAD(P)-binding Rossmann-fold domains"/>
    <property type="match status" value="1"/>
</dbReference>
<keyword evidence="2" id="KW-0560">Oxidoreductase</keyword>
<dbReference type="PANTHER" id="PTHR43180">
    <property type="entry name" value="3-OXOACYL-(ACYL-CARRIER-PROTEIN) REDUCTASE (AFU_ORTHOLOGUE AFUA_6G11210)"/>
    <property type="match status" value="1"/>
</dbReference>
<protein>
    <submittedName>
        <fullName evidence="6">Oxidoreductase</fullName>
    </submittedName>
</protein>
<keyword evidence="3" id="KW-0520">NAD</keyword>
<evidence type="ECO:0000256" key="2">
    <source>
        <dbReference type="ARBA" id="ARBA00023002"/>
    </source>
</evidence>
<dbReference type="Proteomes" id="UP001171111">
    <property type="component" value="Unassembled WGS sequence"/>
</dbReference>
<dbReference type="Gene3D" id="3.40.50.720">
    <property type="entry name" value="NAD(P)-binding Rossmann-like Domain"/>
    <property type="match status" value="1"/>
</dbReference>
<evidence type="ECO:0000256" key="3">
    <source>
        <dbReference type="ARBA" id="ARBA00023027"/>
    </source>
</evidence>
<dbReference type="EMBL" id="JAULJQ010000001">
    <property type="protein sequence ID" value="MDO2408510.1"/>
    <property type="molecule type" value="Genomic_DNA"/>
</dbReference>
<dbReference type="Pfam" id="PF13561">
    <property type="entry name" value="adh_short_C2"/>
    <property type="match status" value="1"/>
</dbReference>
<gene>
    <name evidence="6" type="ORF">Q2362_00165</name>
</gene>
<dbReference type="PANTHER" id="PTHR43180:SF28">
    <property type="entry name" value="NAD(P)-BINDING ROSSMANN-FOLD SUPERFAMILY PROTEIN"/>
    <property type="match status" value="1"/>
</dbReference>
<sequence length="255" mass="27892">MLKDKVVVIAGGAGLIGKSFVKSVLENGAKAVIADINEAEGKRYCDELKTQFSSNVEFVKFDLCDKDLILKCIDFTLSKFGKIDAAINAAYPRTKDFGAYFFDASYEDFCKNTNMQLGGAFLFMQEFARFFKTKNAGNIIMLSSIQGVVAPKFETYKDTPMSSPIAYSAIKAGLIHMVKYLAKYLKGSNIRVNCISPGGILDGQNPIFLQQYKNVCLNKGMLDPSDICGAALFLLSDASAYVNGQNIVVDDGFCL</sequence>
<organism evidence="6 7">
    <name type="scientific">Campylobacter magnus</name>
    <dbReference type="NCBI Taxonomy" id="3026462"/>
    <lineage>
        <taxon>Bacteria</taxon>
        <taxon>Pseudomonadati</taxon>
        <taxon>Campylobacterota</taxon>
        <taxon>Epsilonproteobacteria</taxon>
        <taxon>Campylobacterales</taxon>
        <taxon>Campylobacteraceae</taxon>
        <taxon>Campylobacter</taxon>
    </lineage>
</organism>
<keyword evidence="7" id="KW-1185">Reference proteome</keyword>
<proteinExistence type="inferred from homology"/>
<dbReference type="InterPro" id="IPR002347">
    <property type="entry name" value="SDR_fam"/>
</dbReference>
<evidence type="ECO:0000256" key="4">
    <source>
        <dbReference type="ARBA" id="ARBA00023098"/>
    </source>
</evidence>
<keyword evidence="5" id="KW-0753">Steroid metabolism</keyword>
<dbReference type="RefSeq" id="WP_302243222.1">
    <property type="nucleotide sequence ID" value="NZ_JAULJQ010000001.1"/>
</dbReference>
<accession>A0ABT8T5C1</accession>
<evidence type="ECO:0000256" key="1">
    <source>
        <dbReference type="ARBA" id="ARBA00006484"/>
    </source>
</evidence>
<evidence type="ECO:0000313" key="7">
    <source>
        <dbReference type="Proteomes" id="UP001171111"/>
    </source>
</evidence>
<dbReference type="InterPro" id="IPR036291">
    <property type="entry name" value="NAD(P)-bd_dom_sf"/>
</dbReference>
<evidence type="ECO:0000256" key="5">
    <source>
        <dbReference type="ARBA" id="ARBA00023221"/>
    </source>
</evidence>
<evidence type="ECO:0000313" key="6">
    <source>
        <dbReference type="EMBL" id="MDO2408510.1"/>
    </source>
</evidence>
<comment type="caution">
    <text evidence="6">The sequence shown here is derived from an EMBL/GenBank/DDBJ whole genome shotgun (WGS) entry which is preliminary data.</text>
</comment>
<name>A0ABT8T5C1_9BACT</name>